<feature type="signal peptide" evidence="2">
    <location>
        <begin position="1"/>
        <end position="18"/>
    </location>
</feature>
<evidence type="ECO:0000256" key="2">
    <source>
        <dbReference type="SAM" id="SignalP"/>
    </source>
</evidence>
<dbReference type="AlphaFoldDB" id="A0A9Q8Q710"/>
<keyword evidence="2" id="KW-0732">Signal</keyword>
<organism evidence="3 4">
    <name type="scientific">Purpureocillium takamizusanense</name>
    <dbReference type="NCBI Taxonomy" id="2060973"/>
    <lineage>
        <taxon>Eukaryota</taxon>
        <taxon>Fungi</taxon>
        <taxon>Dikarya</taxon>
        <taxon>Ascomycota</taxon>
        <taxon>Pezizomycotina</taxon>
        <taxon>Sordariomycetes</taxon>
        <taxon>Hypocreomycetidae</taxon>
        <taxon>Hypocreales</taxon>
        <taxon>Ophiocordycipitaceae</taxon>
        <taxon>Purpureocillium</taxon>
    </lineage>
</organism>
<sequence>MKSTIALCLVAAVVPALAATPLERAVFARQDTKLSCSDVGEKPCGNACIPLTYTCCPDQKGGCPATSVCQLGDNKVYGCCPVGKTCNGDATVTTNTLTLSRTNTLTDSVTQTLTNTDDTVPTDTASETETGTATDEPQPTLTDTVTPSASLPGGTITSVPVPTGGNGTAAPPTTSTTAVITAGAATHGLSAMGGLLAGIAAFLF</sequence>
<accession>A0A9Q8Q710</accession>
<evidence type="ECO:0000313" key="4">
    <source>
        <dbReference type="Proteomes" id="UP000829364"/>
    </source>
</evidence>
<name>A0A9Q8Q710_9HYPO</name>
<dbReference type="Proteomes" id="UP000829364">
    <property type="component" value="Chromosome 1"/>
</dbReference>
<dbReference type="EMBL" id="CP086354">
    <property type="protein sequence ID" value="UNI13856.1"/>
    <property type="molecule type" value="Genomic_DNA"/>
</dbReference>
<evidence type="ECO:0008006" key="5">
    <source>
        <dbReference type="Google" id="ProtNLM"/>
    </source>
</evidence>
<dbReference type="RefSeq" id="XP_047837337.1">
    <property type="nucleotide sequence ID" value="XM_047981377.1"/>
</dbReference>
<dbReference type="GeneID" id="72062519"/>
<feature type="compositionally biased region" description="Low complexity" evidence="1">
    <location>
        <begin position="160"/>
        <end position="171"/>
    </location>
</feature>
<evidence type="ECO:0000313" key="3">
    <source>
        <dbReference type="EMBL" id="UNI13856.1"/>
    </source>
</evidence>
<evidence type="ECO:0000256" key="1">
    <source>
        <dbReference type="SAM" id="MobiDB-lite"/>
    </source>
</evidence>
<dbReference type="KEGG" id="ptkz:JDV02_000554"/>
<feature type="compositionally biased region" description="Polar residues" evidence="1">
    <location>
        <begin position="111"/>
        <end position="149"/>
    </location>
</feature>
<dbReference type="OrthoDB" id="5152093at2759"/>
<keyword evidence="4" id="KW-1185">Reference proteome</keyword>
<protein>
    <recommendedName>
        <fullName evidence="5">GPI anchored serine-threonine rich protein</fullName>
    </recommendedName>
</protein>
<proteinExistence type="predicted"/>
<gene>
    <name evidence="3" type="ORF">JDV02_000554</name>
</gene>
<feature type="chain" id="PRO_5040302149" description="GPI anchored serine-threonine rich protein" evidence="2">
    <location>
        <begin position="19"/>
        <end position="204"/>
    </location>
</feature>
<feature type="region of interest" description="Disordered" evidence="1">
    <location>
        <begin position="111"/>
        <end position="171"/>
    </location>
</feature>
<reference evidence="3" key="1">
    <citation type="submission" date="2021-11" db="EMBL/GenBank/DDBJ databases">
        <title>Purpureocillium_takamizusanense_genome.</title>
        <authorList>
            <person name="Nguyen N.-H."/>
        </authorList>
    </citation>
    <scope>NUCLEOTIDE SEQUENCE</scope>
    <source>
        <strain evidence="3">PT3</strain>
    </source>
</reference>